<reference evidence="1" key="1">
    <citation type="submission" date="2022-10" db="EMBL/GenBank/DDBJ databases">
        <authorList>
            <person name="Boutroux M."/>
        </authorList>
    </citation>
    <scope>NUCLEOTIDE SEQUENCE</scope>
    <source>
        <strain evidence="1">51.81</strain>
    </source>
</reference>
<sequence length="164" mass="19104">MFNPPRPKIDKEIITKAAKVFIKDNIGSLPDDIAAEDLVGHLVNHFADYKNGFELAKDLEWEGWDIDAETVQVLDDFGNYVTKSLHQAEKEWIEQNNIQPPFPENTEVEYMYGRVLRKGVITGIYPHRAGMYEIRENGHNDQEHGKCRIILKWEHVKEIERSTR</sequence>
<dbReference type="EMBL" id="CP146598">
    <property type="protein sequence ID" value="WWY02866.1"/>
    <property type="molecule type" value="Genomic_DNA"/>
</dbReference>
<gene>
    <name evidence="1" type="ORF">ORY91_001124</name>
    <name evidence="2" type="ORF">V9W64_09240</name>
</gene>
<dbReference type="AlphaFoldDB" id="A0A9X4IAT7"/>
<reference evidence="2" key="2">
    <citation type="submission" date="2024-02" db="EMBL/GenBank/DDBJ databases">
        <title>Neisseria leonii sp. nov.</title>
        <authorList>
            <person name="Boutroux M."/>
            <person name="Favre-Rochex S."/>
            <person name="Gorgette O."/>
            <person name="Touak G."/>
            <person name="Muhle E."/>
            <person name="Chesneau O."/>
            <person name="Clermont D."/>
            <person name="Rahi P."/>
        </authorList>
    </citation>
    <scope>NUCLEOTIDE SEQUENCE</scope>
    <source>
        <strain evidence="2">51.81</strain>
    </source>
</reference>
<dbReference type="EMBL" id="JAPQFL010000002">
    <property type="protein sequence ID" value="MDD9327714.1"/>
    <property type="molecule type" value="Genomic_DNA"/>
</dbReference>
<evidence type="ECO:0000313" key="1">
    <source>
        <dbReference type="EMBL" id="MDD9327714.1"/>
    </source>
</evidence>
<dbReference type="RefSeq" id="WP_274584900.1">
    <property type="nucleotide sequence ID" value="NZ_CP146598.1"/>
</dbReference>
<proteinExistence type="predicted"/>
<organism evidence="1">
    <name type="scientific">Neisseria leonii</name>
    <dbReference type="NCBI Taxonomy" id="2995413"/>
    <lineage>
        <taxon>Bacteria</taxon>
        <taxon>Pseudomonadati</taxon>
        <taxon>Pseudomonadota</taxon>
        <taxon>Betaproteobacteria</taxon>
        <taxon>Neisseriales</taxon>
        <taxon>Neisseriaceae</taxon>
        <taxon>Neisseria</taxon>
    </lineage>
</organism>
<keyword evidence="3" id="KW-1185">Reference proteome</keyword>
<evidence type="ECO:0000313" key="3">
    <source>
        <dbReference type="Proteomes" id="UP001149607"/>
    </source>
</evidence>
<protein>
    <submittedName>
        <fullName evidence="1">Uncharacterized protein</fullName>
    </submittedName>
</protein>
<evidence type="ECO:0000313" key="2">
    <source>
        <dbReference type="EMBL" id="WWY02866.1"/>
    </source>
</evidence>
<name>A0A9X4IAT7_9NEIS</name>
<accession>A0A9X4IAT7</accession>
<dbReference type="Proteomes" id="UP001149607">
    <property type="component" value="Chromosome"/>
</dbReference>